<evidence type="ECO:0000313" key="2">
    <source>
        <dbReference type="WBParaSite" id="nRc.2.0.1.t25309-RA"/>
    </source>
</evidence>
<name>A0A915JG97_ROMCU</name>
<organism evidence="1 2">
    <name type="scientific">Romanomermis culicivorax</name>
    <name type="common">Nematode worm</name>
    <dbReference type="NCBI Taxonomy" id="13658"/>
    <lineage>
        <taxon>Eukaryota</taxon>
        <taxon>Metazoa</taxon>
        <taxon>Ecdysozoa</taxon>
        <taxon>Nematoda</taxon>
        <taxon>Enoplea</taxon>
        <taxon>Dorylaimia</taxon>
        <taxon>Mermithida</taxon>
        <taxon>Mermithoidea</taxon>
        <taxon>Mermithidae</taxon>
        <taxon>Romanomermis</taxon>
    </lineage>
</organism>
<accession>A0A915JG97</accession>
<sequence>MQRHSPYYVIRTGHGSKQWNNSLNKLVQWYSIIQQHPIIEGHLQDLGIRQLMDAPASFANDQAMCN</sequence>
<dbReference type="WBParaSite" id="nRc.2.0.1.t25309-RA">
    <property type="protein sequence ID" value="nRc.2.0.1.t25309-RA"/>
    <property type="gene ID" value="nRc.2.0.1.g25309"/>
</dbReference>
<dbReference type="AlphaFoldDB" id="A0A915JG97"/>
<reference evidence="2" key="1">
    <citation type="submission" date="2022-11" db="UniProtKB">
        <authorList>
            <consortium name="WormBaseParasite"/>
        </authorList>
    </citation>
    <scope>IDENTIFICATION</scope>
</reference>
<keyword evidence="1" id="KW-1185">Reference proteome</keyword>
<evidence type="ECO:0000313" key="1">
    <source>
        <dbReference type="Proteomes" id="UP000887565"/>
    </source>
</evidence>
<dbReference type="Proteomes" id="UP000887565">
    <property type="component" value="Unplaced"/>
</dbReference>
<protein>
    <submittedName>
        <fullName evidence="2">Uncharacterized protein</fullName>
    </submittedName>
</protein>
<proteinExistence type="predicted"/>